<evidence type="ECO:0000259" key="7">
    <source>
        <dbReference type="PROSITE" id="PS50157"/>
    </source>
</evidence>
<dbReference type="InterPro" id="IPR013087">
    <property type="entry name" value="Znf_C2H2_type"/>
</dbReference>
<protein>
    <submittedName>
        <fullName evidence="8">PR domain zinc finger protein</fullName>
    </submittedName>
</protein>
<dbReference type="Pfam" id="PF00096">
    <property type="entry name" value="zf-C2H2"/>
    <property type="match status" value="2"/>
</dbReference>
<reference evidence="9" key="3">
    <citation type="submission" date="2018-07" db="EMBL/GenBank/DDBJ databases">
        <authorList>
            <person name="Mckenzie S.K."/>
            <person name="Kronauer D.J.C."/>
        </authorList>
    </citation>
    <scope>NUCLEOTIDE SEQUENCE</scope>
    <source>
        <strain evidence="9">Clonal line C1</strain>
    </source>
</reference>
<name>A0A026WW31_OOCBI</name>
<keyword evidence="3 5" id="KW-0863">Zinc-finger</keyword>
<feature type="compositionally biased region" description="Basic and acidic residues" evidence="6">
    <location>
        <begin position="810"/>
        <end position="824"/>
    </location>
</feature>
<organism evidence="8 10">
    <name type="scientific">Ooceraea biroi</name>
    <name type="common">Clonal raider ant</name>
    <name type="synonym">Cerapachys biroi</name>
    <dbReference type="NCBI Taxonomy" id="2015173"/>
    <lineage>
        <taxon>Eukaryota</taxon>
        <taxon>Metazoa</taxon>
        <taxon>Ecdysozoa</taxon>
        <taxon>Arthropoda</taxon>
        <taxon>Hexapoda</taxon>
        <taxon>Insecta</taxon>
        <taxon>Pterygota</taxon>
        <taxon>Neoptera</taxon>
        <taxon>Endopterygota</taxon>
        <taxon>Hymenoptera</taxon>
        <taxon>Apocrita</taxon>
        <taxon>Aculeata</taxon>
        <taxon>Formicoidea</taxon>
        <taxon>Formicidae</taxon>
        <taxon>Dorylinae</taxon>
        <taxon>Ooceraea</taxon>
    </lineage>
</organism>
<keyword evidence="10" id="KW-1185">Reference proteome</keyword>
<feature type="compositionally biased region" description="Low complexity" evidence="6">
    <location>
        <begin position="799"/>
        <end position="809"/>
    </location>
</feature>
<dbReference type="EMBL" id="KK107078">
    <property type="protein sequence ID" value="EZA60222.1"/>
    <property type="molecule type" value="Genomic_DNA"/>
</dbReference>
<feature type="domain" description="C2H2-type" evidence="7">
    <location>
        <begin position="874"/>
        <end position="901"/>
    </location>
</feature>
<dbReference type="PANTHER" id="PTHR24379">
    <property type="entry name" value="KRAB AND ZINC FINGER DOMAIN-CONTAINING"/>
    <property type="match status" value="1"/>
</dbReference>
<sequence length="1619" mass="185250">MARTLVYKRALDAVLADTHASTMHDVQVQDGRKIKEEPIDETLSTGTSKDYIMKKCCTRSHEETLCNSSLRVNISNKENESVSNNCPVPLEDVKKSYNLKRKGAATKRKQIGDNLSVPKKKRKQSIEMFSKNKNVLRKSVIRNLRKKGERKCVIHLKRKTRKQKFSCDICFREFSSLSNYFLHKQYFDFIGNYKCSICKKHCATREKLQAHLAGHRKNMRSSHVLYCNFCDRKYKEKLLLQSHLFHAHGELICSKNTTKSDNLRMANLTSGNTSYENDVLSLEQEESVNSDNNAIRTEKSNIPLINNAKKDLYEEMLKTEESMVEKSSNNELSPTKQLRQPTLAEYLALRKKKCDIKPTPNKLDTLKDHPPTFASHHNEKIENVKLNFSKESNKQLSSPVRRSSDSSEEIEICLSKKPFVKLHADVEMMKSFLERLPTIKHEENEDTNDILRYDREVPYSLRSLRTTSSSKTNINLRRRQTRSISKQSQFTAECRTRSKQMVTNSNKVDSSFEKFTIARLKCKECKIPLRRCDDNTRNDKVSTVDIPFKKNASLNAQCDPVPQDGNNGRNKKLKELEISIERLSPVPVVDPIVKAETVSNVEEETGFLCKVCKKSFPSKSAKREHIKSFHVAYMSSICNARYSVKHQLLQHYLREHRSKHNQCCVCFALFSDYIELQRHLCIHCLKYVQKENDQYPIDIEVKCRSSKKKYKCLQCYKVFPSQSILEMHQSCCIVIPNERGDEKDMDSLPKILCKLSPNKNDEEIMVRQDDKISPTDLVKGPSECSSNNSEETRNKHQTSSSSSSSSSSSVKEELKISEDNRKSSVNDNSSIVKEMGTANKLQDSKESSENDNSANPDQDTRTQLGATDSKATVYPCDTCGKQFQNQRNLQQHIRTFSNSTDVCPICGTAFSSKRLLQSHITAAHVPQISNSYSFHCVFCNQGFVKKCKLRPHVLHLHNQQMLSILASDSFVVQEKSDTSASYTTICNVCNLVFETQDRYIEHRMYYYKNHTFTCSLCTQNFQGMYMFHHHNKLVHYSEDKRKSYSYICEICNEGFNHESHFHSHTMHVHLNEETLADAAKEPEGESQVNSIPEEMLREQILQNKIINLFAKDQKDFKQLSNEYTCHICQIKCSNLDDMIKHIALYSDDGDFKCDKCNRRCETLDILSHHKQLTHHYDGHCNGHLCENCGEIVDTIISLDCHKKHFHPNTNVYDNAKYNNYDQTSSSNTTCTQRQNDSTNSLGTVQYEYKKYRCLFCNLRFTSIDIARSHITKTHINDILSNQVTSQILPTIHNVGIQEKPIPQQIETYQTPSSNNNQTQQFSSVVRTVLPNKEKEYEITIKSSDPLRVVPTSSNIEQGILTPVTLKESDTIPTSTVPTLSKESNVNPSVPVCTESSYSHQTNNGVLSKSGLANKSTIPANSSVKIYKTLIAVPTSPLANPKSTLGTTNWRSVQKDNYTCPLCPLEYPSLIFFHAHMRYAHADSIRPDMRSPQLNQSDQEISIIGCLLCLHRFTDESTYKHHLRNRHAHYVYIQNPEEIRKTAYDISYPATTEKDNNKSSTNCEIITIDDDDDDNIKNTSDQHTPQVVSAAATSEKIGKLKVKSFAKIANLSTDHALKDP</sequence>
<feature type="compositionally biased region" description="Basic and acidic residues" evidence="6">
    <location>
        <begin position="764"/>
        <end position="773"/>
    </location>
</feature>
<feature type="domain" description="C2H2-type" evidence="7">
    <location>
        <begin position="1012"/>
        <end position="1040"/>
    </location>
</feature>
<evidence type="ECO:0000256" key="3">
    <source>
        <dbReference type="ARBA" id="ARBA00022771"/>
    </source>
</evidence>
<feature type="domain" description="C2H2-type" evidence="7">
    <location>
        <begin position="934"/>
        <end position="962"/>
    </location>
</feature>
<dbReference type="PROSITE" id="PS00028">
    <property type="entry name" value="ZINC_FINGER_C2H2_1"/>
    <property type="match status" value="12"/>
</dbReference>
<dbReference type="GO" id="GO:0000977">
    <property type="term" value="F:RNA polymerase II transcription regulatory region sequence-specific DNA binding"/>
    <property type="evidence" value="ECO:0007669"/>
    <property type="project" value="TreeGrafter"/>
</dbReference>
<dbReference type="PROSITE" id="PS50157">
    <property type="entry name" value="ZINC_FINGER_C2H2_2"/>
    <property type="match status" value="7"/>
</dbReference>
<gene>
    <name evidence="9" type="ORF">DMN91_010709</name>
    <name evidence="8" type="ORF">X777_13310</name>
</gene>
<dbReference type="SUPFAM" id="SSF57667">
    <property type="entry name" value="beta-beta-alpha zinc fingers"/>
    <property type="match status" value="2"/>
</dbReference>
<dbReference type="GO" id="GO:0005634">
    <property type="term" value="C:nucleus"/>
    <property type="evidence" value="ECO:0007669"/>
    <property type="project" value="TreeGrafter"/>
</dbReference>
<feature type="domain" description="C2H2-type" evidence="7">
    <location>
        <begin position="901"/>
        <end position="929"/>
    </location>
</feature>
<evidence type="ECO:0000256" key="5">
    <source>
        <dbReference type="PROSITE-ProRule" id="PRU00042"/>
    </source>
</evidence>
<evidence type="ECO:0000313" key="10">
    <source>
        <dbReference type="Proteomes" id="UP000053097"/>
    </source>
</evidence>
<dbReference type="Proteomes" id="UP000279307">
    <property type="component" value="Chromosome 11"/>
</dbReference>
<evidence type="ECO:0000256" key="1">
    <source>
        <dbReference type="ARBA" id="ARBA00022723"/>
    </source>
</evidence>
<feature type="region of interest" description="Disordered" evidence="6">
    <location>
        <begin position="764"/>
        <end position="867"/>
    </location>
</feature>
<reference evidence="8 10" key="1">
    <citation type="journal article" date="2014" name="Curr. Biol.">
        <title>The genome of the clonal raider ant Cerapachys biroi.</title>
        <authorList>
            <person name="Oxley P.R."/>
            <person name="Ji L."/>
            <person name="Fetter-Pruneda I."/>
            <person name="McKenzie S.K."/>
            <person name="Li C."/>
            <person name="Hu H."/>
            <person name="Zhang G."/>
            <person name="Kronauer D.J."/>
        </authorList>
    </citation>
    <scope>NUCLEOTIDE SEQUENCE [LARGE SCALE GENOMIC DNA]</scope>
</reference>
<dbReference type="OrthoDB" id="427030at2759"/>
<dbReference type="EMBL" id="QOIP01000011">
    <property type="protein sequence ID" value="RLU16641.1"/>
    <property type="molecule type" value="Genomic_DNA"/>
</dbReference>
<keyword evidence="4" id="KW-0862">Zinc</keyword>
<reference evidence="9 11" key="2">
    <citation type="journal article" date="2018" name="Genome Res.">
        <title>The genomic architecture and molecular evolution of ant odorant receptors.</title>
        <authorList>
            <person name="McKenzie S.K."/>
            <person name="Kronauer D.J.C."/>
        </authorList>
    </citation>
    <scope>NUCLEOTIDE SEQUENCE [LARGE SCALE GENOMIC DNA]</scope>
    <source>
        <strain evidence="9">Clonal line C1</strain>
    </source>
</reference>
<evidence type="ECO:0000256" key="4">
    <source>
        <dbReference type="ARBA" id="ARBA00022833"/>
    </source>
</evidence>
<dbReference type="InterPro" id="IPR036236">
    <property type="entry name" value="Znf_C2H2_sf"/>
</dbReference>
<keyword evidence="1" id="KW-0479">Metal-binding</keyword>
<dbReference type="Pfam" id="PF12874">
    <property type="entry name" value="zf-met"/>
    <property type="match status" value="2"/>
</dbReference>
<dbReference type="GO" id="GO:0000981">
    <property type="term" value="F:DNA-binding transcription factor activity, RNA polymerase II-specific"/>
    <property type="evidence" value="ECO:0007669"/>
    <property type="project" value="TreeGrafter"/>
</dbReference>
<feature type="domain" description="C2H2-type" evidence="7">
    <location>
        <begin position="607"/>
        <end position="635"/>
    </location>
</feature>
<dbReference type="SMART" id="SM00355">
    <property type="entry name" value="ZnF_C2H2"/>
    <property type="match status" value="19"/>
</dbReference>
<feature type="domain" description="C2H2-type" evidence="7">
    <location>
        <begin position="710"/>
        <end position="740"/>
    </location>
</feature>
<dbReference type="Proteomes" id="UP000053097">
    <property type="component" value="Unassembled WGS sequence"/>
</dbReference>
<feature type="compositionally biased region" description="Polar residues" evidence="6">
    <location>
        <begin position="850"/>
        <end position="867"/>
    </location>
</feature>
<keyword evidence="2" id="KW-0677">Repeat</keyword>
<dbReference type="PANTHER" id="PTHR24379:SF127">
    <property type="entry name" value="BLOODY FINGERS-RELATED"/>
    <property type="match status" value="1"/>
</dbReference>
<dbReference type="Gene3D" id="3.30.160.60">
    <property type="entry name" value="Classic Zinc Finger"/>
    <property type="match status" value="4"/>
</dbReference>
<evidence type="ECO:0000256" key="2">
    <source>
        <dbReference type="ARBA" id="ARBA00022737"/>
    </source>
</evidence>
<evidence type="ECO:0000313" key="9">
    <source>
        <dbReference type="EMBL" id="RLU16641.1"/>
    </source>
</evidence>
<accession>A0A026WW31</accession>
<dbReference type="OMA" id="NEGFNHE"/>
<evidence type="ECO:0000313" key="11">
    <source>
        <dbReference type="Proteomes" id="UP000279307"/>
    </source>
</evidence>
<dbReference type="GO" id="GO:0008270">
    <property type="term" value="F:zinc ion binding"/>
    <property type="evidence" value="ECO:0007669"/>
    <property type="project" value="UniProtKB-KW"/>
</dbReference>
<evidence type="ECO:0000313" key="8">
    <source>
        <dbReference type="EMBL" id="EZA60222.1"/>
    </source>
</evidence>
<proteinExistence type="predicted"/>
<evidence type="ECO:0000256" key="6">
    <source>
        <dbReference type="SAM" id="MobiDB-lite"/>
    </source>
</evidence>
<feature type="domain" description="C2H2-type" evidence="7">
    <location>
        <begin position="1046"/>
        <end position="1074"/>
    </location>
</feature>